<sequence>MIRRDVNQRFKQSVNSAGDRRNRSRCAQSLLFIAGLLTLSCLVPQFNAVATTAHNQALQNQPTQNQSLQNQPKLVSQAPSLPAQSQQGNQILLNGRMLPAAWAQWSAGGQRLGITEAGLSQAIGVELLNTADATRQPVQWFSDPTTTPLKLPTRLTGALRYLDITELAQRSGWQLQVNGAVLQITSPSATVTAVRQGKQPWGDRLVIELDRSAPWQVDQQKQEVVLTLDAQIPAATLQSFKPGVGNRLKAIKIEPGTNQTRIRLSLSSALRPRVWSLPNTNRLIVDIRPDSAVDRDILWAPGLRWRTQTLTVGAARFPVTWLEVDPRQPGISLKPILPNPGTLMGTAPLLRTAQQAQVAAAINSGFFNRNNQLPLGAVRLDGRWLSGPILGRGAIAWNATGETKIARLTLQETLVTSKGQRLPLTHLNSAYPTAGIARYTSGWGTSYSPFTDNEILVTVQNNQVVSQQPLGAAGSTAVPIPATGYLLAVRSNRNAATTLTAGTSLQLETAITPPDFNRYEQIIGGGPLLLQNRQIVLDAKAEQFSNAFVIEKASRSAIGQTADGKLLIAAVHTDLDGSGATLTNIAQIMQQLGAVNALNLDGGSSTTLYLGGQLLDRLPRTAARVHNGIGVFVQPSR</sequence>
<dbReference type="PANTHER" id="PTHR40446:SF2">
    <property type="entry name" value="N-ACETYLGLUCOSAMINE-1-PHOSPHODIESTER ALPHA-N-ACETYLGLUCOSAMINIDASE"/>
    <property type="match status" value="1"/>
</dbReference>
<organism evidence="3">
    <name type="scientific">uncultured Leptolyngbya sp</name>
    <dbReference type="NCBI Taxonomy" id="332963"/>
    <lineage>
        <taxon>Bacteria</taxon>
        <taxon>Bacillati</taxon>
        <taxon>Cyanobacteriota</taxon>
        <taxon>Cyanophyceae</taxon>
        <taxon>Leptolyngbyales</taxon>
        <taxon>Leptolyngbyaceae</taxon>
        <taxon>Leptolyngbya group</taxon>
        <taxon>Leptolyngbya</taxon>
        <taxon>environmental samples</taxon>
    </lineage>
</organism>
<evidence type="ECO:0000256" key="1">
    <source>
        <dbReference type="SAM" id="MobiDB-lite"/>
    </source>
</evidence>
<proteinExistence type="predicted"/>
<dbReference type="InterPro" id="IPR018711">
    <property type="entry name" value="NAGPA"/>
</dbReference>
<accession>A0A6J4NXS8</accession>
<dbReference type="PANTHER" id="PTHR40446">
    <property type="entry name" value="N-ACETYLGLUCOSAMINE-1-PHOSPHODIESTER ALPHA-N-ACETYLGLUCOSAMINIDASE"/>
    <property type="match status" value="1"/>
</dbReference>
<dbReference type="Pfam" id="PF09992">
    <property type="entry name" value="NAGPA"/>
    <property type="match status" value="1"/>
</dbReference>
<evidence type="ECO:0000313" key="3">
    <source>
        <dbReference type="EMBL" id="CAA9400824.1"/>
    </source>
</evidence>
<reference evidence="3" key="1">
    <citation type="submission" date="2020-02" db="EMBL/GenBank/DDBJ databases">
        <authorList>
            <person name="Meier V. D."/>
        </authorList>
    </citation>
    <scope>NUCLEOTIDE SEQUENCE</scope>
    <source>
        <strain evidence="3">AVDCRST_MAG94</strain>
    </source>
</reference>
<protein>
    <recommendedName>
        <fullName evidence="2">Phosphodiester glycosidase domain-containing protein</fullName>
    </recommendedName>
</protein>
<dbReference type="AlphaFoldDB" id="A0A6J4NXS8"/>
<evidence type="ECO:0000259" key="2">
    <source>
        <dbReference type="Pfam" id="PF09992"/>
    </source>
</evidence>
<feature type="domain" description="Phosphodiester glycosidase" evidence="2">
    <location>
        <begin position="457"/>
        <end position="632"/>
    </location>
</feature>
<feature type="region of interest" description="Disordered" evidence="1">
    <location>
        <begin position="60"/>
        <end position="81"/>
    </location>
</feature>
<dbReference type="EMBL" id="CADCTY010002036">
    <property type="protein sequence ID" value="CAA9400824.1"/>
    <property type="molecule type" value="Genomic_DNA"/>
</dbReference>
<name>A0A6J4NXS8_9CYAN</name>
<gene>
    <name evidence="3" type="ORF">AVDCRST_MAG94-5902</name>
</gene>
<feature type="compositionally biased region" description="Polar residues" evidence="1">
    <location>
        <begin position="60"/>
        <end position="74"/>
    </location>
</feature>